<evidence type="ECO:0000313" key="3">
    <source>
        <dbReference type="EMBL" id="KAK8862091.1"/>
    </source>
</evidence>
<dbReference type="SUPFAM" id="SSF53300">
    <property type="entry name" value="vWA-like"/>
    <property type="match status" value="1"/>
</dbReference>
<keyword evidence="4" id="KW-1185">Reference proteome</keyword>
<comment type="caution">
    <text evidence="3">The sequence shown here is derived from an EMBL/GenBank/DDBJ whole genome shotgun (WGS) entry which is preliminary data.</text>
</comment>
<dbReference type="PANTHER" id="PTHR34706">
    <property type="entry name" value="SLR1338 PROTEIN"/>
    <property type="match status" value="1"/>
</dbReference>
<feature type="compositionally biased region" description="Polar residues" evidence="1">
    <location>
        <begin position="67"/>
        <end position="82"/>
    </location>
</feature>
<sequence length="342" mass="36827">MDRSNSSKRSSLLSRLNILSSSKYSLSPTPSPKGSSSFLGRSLSQRSSNQPTTTIPSAADPPPAYTEANNVSSTGASTRDPATSSIFRTGAYPALSAANVSNKDDEFAFLASFDTIFLIDDSGSMAGQSWREVGAVLQEIVPICVEHDSDGVDLYFLNHKTTEAIDKESGKAGSGYRGITSASRVEAIFGGMAPQGRTPTGERLLQILRPYLNRYRKIVDATEDVFGLKPLNIIVITDGVATSDPEPPIVTAARELDELRAPGYQIGIQFFQVGNDAAASRALQQLDDGIAGRGIRDIVDTCWFQQGARRTLTSEKLLKVVLGAVDKRIDRKDTRTAESKSK</sequence>
<feature type="compositionally biased region" description="Polar residues" evidence="1">
    <location>
        <begin position="34"/>
        <end position="56"/>
    </location>
</feature>
<evidence type="ECO:0000259" key="2">
    <source>
        <dbReference type="PROSITE" id="PS50234"/>
    </source>
</evidence>
<protein>
    <recommendedName>
        <fullName evidence="2">VWFA domain-containing protein</fullName>
    </recommendedName>
</protein>
<evidence type="ECO:0000256" key="1">
    <source>
        <dbReference type="SAM" id="MobiDB-lite"/>
    </source>
</evidence>
<reference evidence="3 4" key="1">
    <citation type="journal article" date="2024" name="IMA Fungus">
        <title>Apiospora arundinis, a panoply of carbohydrate-active enzymes and secondary metabolites.</title>
        <authorList>
            <person name="Sorensen T."/>
            <person name="Petersen C."/>
            <person name="Muurmann A.T."/>
            <person name="Christiansen J.V."/>
            <person name="Brundto M.L."/>
            <person name="Overgaard C.K."/>
            <person name="Boysen A.T."/>
            <person name="Wollenberg R.D."/>
            <person name="Larsen T.O."/>
            <person name="Sorensen J.L."/>
            <person name="Nielsen K.L."/>
            <person name="Sondergaard T.E."/>
        </authorList>
    </citation>
    <scope>NUCLEOTIDE SEQUENCE [LARGE SCALE GENOMIC DNA]</scope>
    <source>
        <strain evidence="3 4">AAU 773</strain>
    </source>
</reference>
<dbReference type="EMBL" id="JAPCWZ010000005">
    <property type="protein sequence ID" value="KAK8862091.1"/>
    <property type="molecule type" value="Genomic_DNA"/>
</dbReference>
<organism evidence="3 4">
    <name type="scientific">Apiospora arundinis</name>
    <dbReference type="NCBI Taxonomy" id="335852"/>
    <lineage>
        <taxon>Eukaryota</taxon>
        <taxon>Fungi</taxon>
        <taxon>Dikarya</taxon>
        <taxon>Ascomycota</taxon>
        <taxon>Pezizomycotina</taxon>
        <taxon>Sordariomycetes</taxon>
        <taxon>Xylariomycetidae</taxon>
        <taxon>Amphisphaeriales</taxon>
        <taxon>Apiosporaceae</taxon>
        <taxon>Apiospora</taxon>
    </lineage>
</organism>
<dbReference type="InterPro" id="IPR002035">
    <property type="entry name" value="VWF_A"/>
</dbReference>
<feature type="region of interest" description="Disordered" evidence="1">
    <location>
        <begin position="22"/>
        <end position="82"/>
    </location>
</feature>
<feature type="domain" description="VWFA" evidence="2">
    <location>
        <begin position="114"/>
        <end position="287"/>
    </location>
</feature>
<accession>A0ABR2IET5</accession>
<dbReference type="PROSITE" id="PS50234">
    <property type="entry name" value="VWFA"/>
    <property type="match status" value="1"/>
</dbReference>
<dbReference type="InterPro" id="IPR036465">
    <property type="entry name" value="vWFA_dom_sf"/>
</dbReference>
<gene>
    <name evidence="3" type="ORF">PGQ11_008326</name>
</gene>
<dbReference type="Gene3D" id="3.40.50.410">
    <property type="entry name" value="von Willebrand factor, type A domain"/>
    <property type="match status" value="1"/>
</dbReference>
<dbReference type="PANTHER" id="PTHR34706:SF1">
    <property type="entry name" value="VWFA DOMAIN-CONTAINING PROTEIN"/>
    <property type="match status" value="1"/>
</dbReference>
<dbReference type="Proteomes" id="UP001390339">
    <property type="component" value="Unassembled WGS sequence"/>
</dbReference>
<proteinExistence type="predicted"/>
<evidence type="ECO:0000313" key="4">
    <source>
        <dbReference type="Proteomes" id="UP001390339"/>
    </source>
</evidence>
<name>A0ABR2IET5_9PEZI</name>